<accession>A0A8K0UP32</accession>
<evidence type="ECO:0000313" key="2">
    <source>
        <dbReference type="Proteomes" id="UP000813824"/>
    </source>
</evidence>
<sequence length="286" mass="31848">MWVPAKYDSLLTNPEFCTSAKATGRPSQPLDDERIRCNFVPCAGSMIISTHPTPPTHSLRIRFRGRKDLVPPARPGVGVVDREGNATLRLRPDQIIDKLPRRWGSWRWSLYRPPTQAHSEQRSGIRMLKADFLVGQHFAKDPGSVVERPTLVDAIAIAHQGESTIGDLRRGTGSPASYMRRMRISKGDRRFELGLPLELIMNCFALALDICFLAEASIKYELIQTEHFNEHKLIQYTKKMCLLHNKSVSLAARVIDRDADGCFSGSSGGGYGAAQKVGVVKKPAQK</sequence>
<gene>
    <name evidence="1" type="ORF">BXZ70DRAFT_907734</name>
</gene>
<protein>
    <submittedName>
        <fullName evidence="1">Uncharacterized protein</fullName>
    </submittedName>
</protein>
<proteinExistence type="predicted"/>
<dbReference type="Proteomes" id="UP000813824">
    <property type="component" value="Unassembled WGS sequence"/>
</dbReference>
<reference evidence="1" key="1">
    <citation type="journal article" date="2021" name="New Phytol.">
        <title>Evolutionary innovations through gain and loss of genes in the ectomycorrhizal Boletales.</title>
        <authorList>
            <person name="Wu G."/>
            <person name="Miyauchi S."/>
            <person name="Morin E."/>
            <person name="Kuo A."/>
            <person name="Drula E."/>
            <person name="Varga T."/>
            <person name="Kohler A."/>
            <person name="Feng B."/>
            <person name="Cao Y."/>
            <person name="Lipzen A."/>
            <person name="Daum C."/>
            <person name="Hundley H."/>
            <person name="Pangilinan J."/>
            <person name="Johnson J."/>
            <person name="Barry K."/>
            <person name="LaButti K."/>
            <person name="Ng V."/>
            <person name="Ahrendt S."/>
            <person name="Min B."/>
            <person name="Choi I.G."/>
            <person name="Park H."/>
            <person name="Plett J.M."/>
            <person name="Magnuson J."/>
            <person name="Spatafora J.W."/>
            <person name="Nagy L.G."/>
            <person name="Henrissat B."/>
            <person name="Grigoriev I.V."/>
            <person name="Yang Z.L."/>
            <person name="Xu J."/>
            <person name="Martin F.M."/>
        </authorList>
    </citation>
    <scope>NUCLEOTIDE SEQUENCE</scope>
    <source>
        <strain evidence="1">KKN 215</strain>
    </source>
</reference>
<dbReference type="EMBL" id="JAEVFJ010000018">
    <property type="protein sequence ID" value="KAH8099703.1"/>
    <property type="molecule type" value="Genomic_DNA"/>
</dbReference>
<evidence type="ECO:0000313" key="1">
    <source>
        <dbReference type="EMBL" id="KAH8099703.1"/>
    </source>
</evidence>
<keyword evidence="2" id="KW-1185">Reference proteome</keyword>
<dbReference type="AlphaFoldDB" id="A0A8K0UP32"/>
<name>A0A8K0UP32_9AGAR</name>
<comment type="caution">
    <text evidence="1">The sequence shown here is derived from an EMBL/GenBank/DDBJ whole genome shotgun (WGS) entry which is preliminary data.</text>
</comment>
<organism evidence="1 2">
    <name type="scientific">Cristinia sonorae</name>
    <dbReference type="NCBI Taxonomy" id="1940300"/>
    <lineage>
        <taxon>Eukaryota</taxon>
        <taxon>Fungi</taxon>
        <taxon>Dikarya</taxon>
        <taxon>Basidiomycota</taxon>
        <taxon>Agaricomycotina</taxon>
        <taxon>Agaricomycetes</taxon>
        <taxon>Agaricomycetidae</taxon>
        <taxon>Agaricales</taxon>
        <taxon>Pleurotineae</taxon>
        <taxon>Stephanosporaceae</taxon>
        <taxon>Cristinia</taxon>
    </lineage>
</organism>